<dbReference type="SUPFAM" id="SSF53323">
    <property type="entry name" value="Pyruvate-ferredoxin oxidoreductase, PFOR, domain III"/>
    <property type="match status" value="1"/>
</dbReference>
<keyword evidence="2" id="KW-0560">Oxidoreductase</keyword>
<evidence type="ECO:0000313" key="6">
    <source>
        <dbReference type="Proteomes" id="UP000076770"/>
    </source>
</evidence>
<sequence length="190" mass="20965">MEYYNCDKMTLIELALRGRGGQGIVTAGELMTKAMVLEDKYAQSIPFFGGERRGAPVVSFVRLSDKPILLHREVYNPDGVAIFDVSMIQLINVTEGLKENGFLLLNTNTPKRIWKNEYVVDATNIAKELGLIVAGWAIVNTAMIGALARILGQPSLHSLEEAVKEEFPGKIGELNAEAVEIGYKEVKRVD</sequence>
<keyword evidence="5" id="KW-0670">Pyruvate</keyword>
<name>A0A157T015_SACSO</name>
<dbReference type="EC" id="1.2.7.1" evidence="1"/>
<dbReference type="PATRIC" id="fig|2287.9.peg.1256"/>
<evidence type="ECO:0000256" key="1">
    <source>
        <dbReference type="ARBA" id="ARBA00012822"/>
    </source>
</evidence>
<accession>A0A157T015</accession>
<protein>
    <recommendedName>
        <fullName evidence="1">pyruvate synthase</fullName>
        <ecNumber evidence="1">1.2.7.1</ecNumber>
    </recommendedName>
</protein>
<evidence type="ECO:0000256" key="2">
    <source>
        <dbReference type="ARBA" id="ARBA00023002"/>
    </source>
</evidence>
<feature type="domain" description="Pyruvate/ketoisovalerate oxidoreductase catalytic" evidence="4">
    <location>
        <begin position="20"/>
        <end position="183"/>
    </location>
</feature>
<dbReference type="Gene3D" id="3.40.920.10">
    <property type="entry name" value="Pyruvate-ferredoxin oxidoreductase, PFOR, domain III"/>
    <property type="match status" value="1"/>
</dbReference>
<proteinExistence type="predicted"/>
<dbReference type="Proteomes" id="UP000076770">
    <property type="component" value="Chromosome i"/>
</dbReference>
<dbReference type="InterPro" id="IPR002869">
    <property type="entry name" value="Pyrv_flavodox_OxRed_cen"/>
</dbReference>
<dbReference type="GO" id="GO:0019164">
    <property type="term" value="F:pyruvate synthase activity"/>
    <property type="evidence" value="ECO:0007669"/>
    <property type="project" value="UniProtKB-EC"/>
</dbReference>
<dbReference type="Pfam" id="PF01558">
    <property type="entry name" value="POR"/>
    <property type="match status" value="1"/>
</dbReference>
<evidence type="ECO:0000259" key="4">
    <source>
        <dbReference type="Pfam" id="PF01558"/>
    </source>
</evidence>
<evidence type="ECO:0000256" key="3">
    <source>
        <dbReference type="ARBA" id="ARBA00049357"/>
    </source>
</evidence>
<dbReference type="InterPro" id="IPR011894">
    <property type="entry name" value="PorC_KorC"/>
</dbReference>
<dbReference type="PANTHER" id="PTHR43366">
    <property type="entry name" value="PYRUVATE SYNTHASE SUBUNIT PORC"/>
    <property type="match status" value="1"/>
</dbReference>
<dbReference type="PANTHER" id="PTHR43366:SF1">
    <property type="entry name" value="PYRUVATE SYNTHASE SUBUNIT PORC"/>
    <property type="match status" value="1"/>
</dbReference>
<evidence type="ECO:0000313" key="5">
    <source>
        <dbReference type="EMBL" id="SAI84793.1"/>
    </source>
</evidence>
<gene>
    <name evidence="5" type="ORF">SSOP1_1239</name>
</gene>
<organism evidence="5 6">
    <name type="scientific">Saccharolobus solfataricus</name>
    <name type="common">Sulfolobus solfataricus</name>
    <dbReference type="NCBI Taxonomy" id="2287"/>
    <lineage>
        <taxon>Archaea</taxon>
        <taxon>Thermoproteota</taxon>
        <taxon>Thermoprotei</taxon>
        <taxon>Sulfolobales</taxon>
        <taxon>Sulfolobaceae</taxon>
        <taxon>Saccharolobus</taxon>
    </lineage>
</organism>
<comment type="catalytic activity">
    <reaction evidence="3">
        <text>2 oxidized [2Fe-2S]-[ferredoxin] + pyruvate + CoA = 2 reduced [2Fe-2S]-[ferredoxin] + acetyl-CoA + CO2 + H(+)</text>
        <dbReference type="Rhea" id="RHEA:12765"/>
        <dbReference type="Rhea" id="RHEA-COMP:10000"/>
        <dbReference type="Rhea" id="RHEA-COMP:10001"/>
        <dbReference type="ChEBI" id="CHEBI:15361"/>
        <dbReference type="ChEBI" id="CHEBI:15378"/>
        <dbReference type="ChEBI" id="CHEBI:16526"/>
        <dbReference type="ChEBI" id="CHEBI:33737"/>
        <dbReference type="ChEBI" id="CHEBI:33738"/>
        <dbReference type="ChEBI" id="CHEBI:57287"/>
        <dbReference type="ChEBI" id="CHEBI:57288"/>
        <dbReference type="EC" id="1.2.7.1"/>
    </reaction>
</comment>
<dbReference type="AlphaFoldDB" id="A0A157T015"/>
<dbReference type="InterPro" id="IPR051626">
    <property type="entry name" value="Oxidoreductase_gamma_subunit"/>
</dbReference>
<reference evidence="6" key="1">
    <citation type="submission" date="2016-04" db="EMBL/GenBank/DDBJ databases">
        <authorList>
            <person name="Shah S.A."/>
            <person name="Garrett R.A."/>
        </authorList>
    </citation>
    <scope>NUCLEOTIDE SEQUENCE [LARGE SCALE GENOMIC DNA]</scope>
    <source>
        <strain evidence="6">ATCC 35091 / DSM 1616 / JCM 8930 / NBRC 15331 / P1</strain>
    </source>
</reference>
<dbReference type="EMBL" id="LT549890">
    <property type="protein sequence ID" value="SAI84793.1"/>
    <property type="molecule type" value="Genomic_DNA"/>
</dbReference>
<dbReference type="NCBIfam" id="TIGR02175">
    <property type="entry name" value="PorC_KorC"/>
    <property type="match status" value="1"/>
</dbReference>
<dbReference type="InterPro" id="IPR019752">
    <property type="entry name" value="Pyrv/ketoisovalerate_OxRed_cat"/>
</dbReference>